<keyword evidence="3" id="KW-0238">DNA-binding</keyword>
<dbReference type="SUPFAM" id="SSF53850">
    <property type="entry name" value="Periplasmic binding protein-like II"/>
    <property type="match status" value="1"/>
</dbReference>
<comment type="similarity">
    <text evidence="1">Belongs to the LysR transcriptional regulatory family.</text>
</comment>
<dbReference type="InterPro" id="IPR036388">
    <property type="entry name" value="WH-like_DNA-bd_sf"/>
</dbReference>
<dbReference type="Gene3D" id="1.10.10.10">
    <property type="entry name" value="Winged helix-like DNA-binding domain superfamily/Winged helix DNA-binding domain"/>
    <property type="match status" value="1"/>
</dbReference>
<dbReference type="SUPFAM" id="SSF46785">
    <property type="entry name" value="Winged helix' DNA-binding domain"/>
    <property type="match status" value="1"/>
</dbReference>
<keyword evidence="4" id="KW-0804">Transcription</keyword>
<reference evidence="6 7" key="1">
    <citation type="submission" date="2019-03" db="EMBL/GenBank/DDBJ databases">
        <title>Genomic Encyclopedia of Type Strains, Phase III (KMG-III): the genomes of soil and plant-associated and newly described type strains.</title>
        <authorList>
            <person name="Whitman W."/>
        </authorList>
    </citation>
    <scope>NUCLEOTIDE SEQUENCE [LARGE SCALE GENOMIC DNA]</scope>
    <source>
        <strain evidence="6 7">CECT 8976</strain>
    </source>
</reference>
<evidence type="ECO:0000256" key="4">
    <source>
        <dbReference type="ARBA" id="ARBA00023163"/>
    </source>
</evidence>
<dbReference type="PANTHER" id="PTHR30118">
    <property type="entry name" value="HTH-TYPE TRANSCRIPTIONAL REGULATOR LEUO-RELATED"/>
    <property type="match status" value="1"/>
</dbReference>
<evidence type="ECO:0000256" key="2">
    <source>
        <dbReference type="ARBA" id="ARBA00023015"/>
    </source>
</evidence>
<evidence type="ECO:0000313" key="6">
    <source>
        <dbReference type="EMBL" id="TDR73562.1"/>
    </source>
</evidence>
<dbReference type="GO" id="GO:0003700">
    <property type="term" value="F:DNA-binding transcription factor activity"/>
    <property type="evidence" value="ECO:0007669"/>
    <property type="project" value="InterPro"/>
</dbReference>
<keyword evidence="7" id="KW-1185">Reference proteome</keyword>
<evidence type="ECO:0000259" key="5">
    <source>
        <dbReference type="PROSITE" id="PS50931"/>
    </source>
</evidence>
<evidence type="ECO:0000313" key="7">
    <source>
        <dbReference type="Proteomes" id="UP000295611"/>
    </source>
</evidence>
<dbReference type="EMBL" id="SNZP01000013">
    <property type="protein sequence ID" value="TDR73562.1"/>
    <property type="molecule type" value="Genomic_DNA"/>
</dbReference>
<evidence type="ECO:0000256" key="1">
    <source>
        <dbReference type="ARBA" id="ARBA00009437"/>
    </source>
</evidence>
<dbReference type="Proteomes" id="UP000295611">
    <property type="component" value="Unassembled WGS sequence"/>
</dbReference>
<protein>
    <submittedName>
        <fullName evidence="6">LysR family transcriptional regulator</fullName>
    </submittedName>
</protein>
<dbReference type="PRINTS" id="PR00039">
    <property type="entry name" value="HTHLYSR"/>
</dbReference>
<dbReference type="InterPro" id="IPR036390">
    <property type="entry name" value="WH_DNA-bd_sf"/>
</dbReference>
<feature type="domain" description="HTH lysR-type" evidence="5">
    <location>
        <begin position="21"/>
        <end position="78"/>
    </location>
</feature>
<dbReference type="AlphaFoldDB" id="A0A4R7B1C0"/>
<dbReference type="InterPro" id="IPR005119">
    <property type="entry name" value="LysR_subst-bd"/>
</dbReference>
<name>A0A4R7B1C0_9NEIS</name>
<dbReference type="Pfam" id="PF03466">
    <property type="entry name" value="LysR_substrate"/>
    <property type="match status" value="1"/>
</dbReference>
<evidence type="ECO:0000256" key="3">
    <source>
        <dbReference type="ARBA" id="ARBA00023125"/>
    </source>
</evidence>
<gene>
    <name evidence="6" type="ORF">DFP86_11369</name>
</gene>
<dbReference type="PANTHER" id="PTHR30118:SF15">
    <property type="entry name" value="TRANSCRIPTIONAL REGULATORY PROTEIN"/>
    <property type="match status" value="1"/>
</dbReference>
<dbReference type="GO" id="GO:0003677">
    <property type="term" value="F:DNA binding"/>
    <property type="evidence" value="ECO:0007669"/>
    <property type="project" value="UniProtKB-KW"/>
</dbReference>
<keyword evidence="2" id="KW-0805">Transcription regulation</keyword>
<dbReference type="PROSITE" id="PS50931">
    <property type="entry name" value="HTH_LYSR"/>
    <property type="match status" value="1"/>
</dbReference>
<dbReference type="InterPro" id="IPR037402">
    <property type="entry name" value="YidZ_PBP2"/>
</dbReference>
<proteinExistence type="inferred from homology"/>
<dbReference type="Gene3D" id="3.40.190.10">
    <property type="entry name" value="Periplasmic binding protein-like II"/>
    <property type="match status" value="2"/>
</dbReference>
<organism evidence="6 7">
    <name type="scientific">Paludibacterium purpuratum</name>
    <dbReference type="NCBI Taxonomy" id="1144873"/>
    <lineage>
        <taxon>Bacteria</taxon>
        <taxon>Pseudomonadati</taxon>
        <taxon>Pseudomonadota</taxon>
        <taxon>Betaproteobacteria</taxon>
        <taxon>Neisseriales</taxon>
        <taxon>Chromobacteriaceae</taxon>
        <taxon>Paludibacterium</taxon>
    </lineage>
</organism>
<comment type="caution">
    <text evidence="6">The sequence shown here is derived from an EMBL/GenBank/DDBJ whole genome shotgun (WGS) entry which is preliminary data.</text>
</comment>
<accession>A0A4R7B1C0</accession>
<dbReference type="InterPro" id="IPR050389">
    <property type="entry name" value="LysR-type_TF"/>
</dbReference>
<sequence>MQQMNNTNTTIHGTNMKLHQIDLNLLLALDALVGLKSVTRAADRLFISQPAMSHALNRLRATFDDPLLVRTPQGMQPTERALYLQRGVHQMLSQLETHLNQPEAFDPRTSQRRFTISTTDFVECVLIPPLVHHLANAAPGVHIDIQILREQVPEDALSNGEIDLVLGFDEDMQIPAYLHRETWLTEPLAGLLRAGHPLAGEALSLDQLILLPHVFHSPLGKSGSALDSFLAERGLSRSIAVNSQSYMSAAAIVSQSDHLFILPRRVASMMAGFWPLRLLALPAVLPGYHLNCVWHPVRDREPGLAWLRALMRDLMDKVAAEGAWGASSDRGEE</sequence>
<dbReference type="Pfam" id="PF00126">
    <property type="entry name" value="HTH_1"/>
    <property type="match status" value="1"/>
</dbReference>
<dbReference type="CDD" id="cd08417">
    <property type="entry name" value="PBP2_Nitroaromatics_like"/>
    <property type="match status" value="1"/>
</dbReference>
<dbReference type="InterPro" id="IPR000847">
    <property type="entry name" value="LysR_HTH_N"/>
</dbReference>